<dbReference type="RefSeq" id="WP_009559312.1">
    <property type="nucleotide sequence ID" value="NZ_AYZN01000011.1"/>
</dbReference>
<dbReference type="eggNOG" id="COG1192">
    <property type="taxonomic scope" value="Bacteria"/>
</dbReference>
<dbReference type="InterPro" id="IPR050678">
    <property type="entry name" value="DNA_Partitioning_ATPase"/>
</dbReference>
<dbReference type="AlphaFoldDB" id="I7LAJ6"/>
<dbReference type="STRING" id="1423790.BN53_01350"/>
<proteinExistence type="predicted"/>
<dbReference type="Gene3D" id="3.40.50.300">
    <property type="entry name" value="P-loop containing nucleotide triphosphate hydrolases"/>
    <property type="match status" value="1"/>
</dbReference>
<dbReference type="Proteomes" id="UP000009311">
    <property type="component" value="Unassembled WGS sequence"/>
</dbReference>
<dbReference type="CDD" id="cd02042">
    <property type="entry name" value="ParAB_family"/>
    <property type="match status" value="1"/>
</dbReference>
<protein>
    <submittedName>
        <fullName evidence="2">Chromosome partitioning ATPase</fullName>
    </submittedName>
</protein>
<dbReference type="InterPro" id="IPR025669">
    <property type="entry name" value="AAA_dom"/>
</dbReference>
<evidence type="ECO:0000313" key="3">
    <source>
        <dbReference type="Proteomes" id="UP000009311"/>
    </source>
</evidence>
<dbReference type="InterPro" id="IPR027417">
    <property type="entry name" value="P-loop_NTPase"/>
</dbReference>
<accession>I7LAJ6</accession>
<reference evidence="2 3" key="1">
    <citation type="submission" date="2012-06" db="EMBL/GenBank/DDBJ databases">
        <title>Draft Genome Sequence of Lactobacillus pasteurii CRBIP 24.76T.</title>
        <authorList>
            <person name="Cousin S."/>
            <person name="Bouchier C."/>
            <person name="Loux V."/>
            <person name="Ma L."/>
            <person name="Creno S."/>
            <person name="Bizet C."/>
            <person name="Clermont D."/>
        </authorList>
    </citation>
    <scope>NUCLEOTIDE SEQUENCE [LARGE SCALE GENOMIC DNA]</scope>
    <source>
        <strain evidence="3">CRBIP 24.76T</strain>
    </source>
</reference>
<keyword evidence="3" id="KW-1185">Reference proteome</keyword>
<dbReference type="OrthoDB" id="9791162at2"/>
<gene>
    <name evidence="2" type="ORF">BN53_01350</name>
</gene>
<dbReference type="PATRIC" id="fig|1423790.3.peg.684"/>
<evidence type="ECO:0000259" key="1">
    <source>
        <dbReference type="Pfam" id="PF13614"/>
    </source>
</evidence>
<dbReference type="Pfam" id="PF13614">
    <property type="entry name" value="AAA_31"/>
    <property type="match status" value="1"/>
</dbReference>
<dbReference type="SUPFAM" id="SSF52540">
    <property type="entry name" value="P-loop containing nucleoside triphosphate hydrolases"/>
    <property type="match status" value="1"/>
</dbReference>
<feature type="domain" description="AAA" evidence="1">
    <location>
        <begin position="1"/>
        <end position="174"/>
    </location>
</feature>
<evidence type="ECO:0000313" key="2">
    <source>
        <dbReference type="EMBL" id="CCI84756.1"/>
    </source>
</evidence>
<dbReference type="PANTHER" id="PTHR13696">
    <property type="entry name" value="P-LOOP CONTAINING NUCLEOSIDE TRIPHOSPHATE HYDROLASE"/>
    <property type="match status" value="1"/>
</dbReference>
<dbReference type="EMBL" id="CAKD01000010">
    <property type="protein sequence ID" value="CCI84756.1"/>
    <property type="molecule type" value="Genomic_DNA"/>
</dbReference>
<sequence>MEIITFSTVKGGIGKTTLSYNYAEYLAHQGHKVLLLDFDEQSSLSRIYDVTDQEGTAADILDVDNSDGSTVKIHHVKDNIDLIGGSTRLDTVQSRINDNPQKNMLLFLWLNKHYDRYNLDQYDYMIIDTHPDVQTATKNAIIVSDAVLSPVIPNQMSYDSIVEFSTRVEKLKNEAIDYTTGETFVKAKFFYLANEIRRNYGLSQDFLKMVEKEREEGVNWLAIIPEREIFNRSTSYKVSVAEMQEYAKINNADLPEEKRSNPEFMKMKRYFDQQKPQFYEEINEVFAEITKAV</sequence>
<name>I7LAJ6_9LACO</name>
<comment type="caution">
    <text evidence="2">The sequence shown here is derived from an EMBL/GenBank/DDBJ whole genome shotgun (WGS) entry which is preliminary data.</text>
</comment>
<dbReference type="PANTHER" id="PTHR13696:SF99">
    <property type="entry name" value="COBYRINIC ACID AC-DIAMIDE SYNTHASE"/>
    <property type="match status" value="1"/>
</dbReference>
<organism evidence="2 3">
    <name type="scientific">Lactobacillus pasteurii DSM 23907 = CRBIP 24.76</name>
    <dbReference type="NCBI Taxonomy" id="1423790"/>
    <lineage>
        <taxon>Bacteria</taxon>
        <taxon>Bacillati</taxon>
        <taxon>Bacillota</taxon>
        <taxon>Bacilli</taxon>
        <taxon>Lactobacillales</taxon>
        <taxon>Lactobacillaceae</taxon>
        <taxon>Lactobacillus</taxon>
    </lineage>
</organism>